<dbReference type="PANTHER" id="PTHR43433">
    <property type="entry name" value="HYDROLASE, ALPHA/BETA FOLD FAMILY PROTEIN"/>
    <property type="match status" value="1"/>
</dbReference>
<dbReference type="SUPFAM" id="SSF53474">
    <property type="entry name" value="alpha/beta-Hydrolases"/>
    <property type="match status" value="1"/>
</dbReference>
<dbReference type="InterPro" id="IPR029058">
    <property type="entry name" value="AB_hydrolase_fold"/>
</dbReference>
<evidence type="ECO:0000259" key="1">
    <source>
        <dbReference type="Pfam" id="PF00561"/>
    </source>
</evidence>
<keyword evidence="2" id="KW-0378">Hydrolase</keyword>
<dbReference type="GO" id="GO:0016787">
    <property type="term" value="F:hydrolase activity"/>
    <property type="evidence" value="ECO:0007669"/>
    <property type="project" value="UniProtKB-KW"/>
</dbReference>
<dbReference type="KEGG" id="mfre:EXE63_07600"/>
<evidence type="ECO:0000313" key="3">
    <source>
        <dbReference type="Proteomes" id="UP000501849"/>
    </source>
</evidence>
<dbReference type="EMBL" id="CP038799">
    <property type="protein sequence ID" value="QIV80760.1"/>
    <property type="molecule type" value="Genomic_DNA"/>
</dbReference>
<dbReference type="RefSeq" id="WP_168141420.1">
    <property type="nucleotide sequence ID" value="NZ_CP038799.1"/>
</dbReference>
<keyword evidence="3" id="KW-1185">Reference proteome</keyword>
<dbReference type="Proteomes" id="UP000501849">
    <property type="component" value="Chromosome"/>
</dbReference>
<dbReference type="PRINTS" id="PR00111">
    <property type="entry name" value="ABHYDROLASE"/>
</dbReference>
<sequence>MTPPRLVAEPDIIATGTGSPLVLAHGAGGSVGANFGQVIDTLSATRRLIGLNYPGSGSTPEAPDALELTVLADSLVAAAVEAGFDRFPILGLSLGTAVAVTAAVRHPDRVTGLLLTVGFARSDQQLRLVVDTWTTLAHSGDHATLAGYLVSLSSPTVLGGLDRQAADAAVAMTLEHYPAGGADQARLAASVDTRAACGAIGVPTVVFAGGQDRIVLPQTTRHLAAAIPGATLIEYADAGHIFTTDEASSWIDDIRDFLRVHQL</sequence>
<gene>
    <name evidence="2" type="ORF">EXE63_07600</name>
</gene>
<dbReference type="InterPro" id="IPR050471">
    <property type="entry name" value="AB_hydrolase"/>
</dbReference>
<feature type="domain" description="AB hydrolase-1" evidence="1">
    <location>
        <begin position="20"/>
        <end position="242"/>
    </location>
</feature>
<dbReference type="Gene3D" id="3.40.50.1820">
    <property type="entry name" value="alpha/beta hydrolase"/>
    <property type="match status" value="1"/>
</dbReference>
<dbReference type="PANTHER" id="PTHR43433:SF5">
    <property type="entry name" value="AB HYDROLASE-1 DOMAIN-CONTAINING PROTEIN"/>
    <property type="match status" value="1"/>
</dbReference>
<dbReference type="Pfam" id="PF00561">
    <property type="entry name" value="Abhydrolase_1"/>
    <property type="match status" value="1"/>
</dbReference>
<evidence type="ECO:0000313" key="2">
    <source>
        <dbReference type="EMBL" id="QIV80760.1"/>
    </source>
</evidence>
<accession>A0A6H0S0M9</accession>
<reference evidence="2 3" key="1">
    <citation type="submission" date="2019-04" db="EMBL/GenBank/DDBJ databases">
        <title>Draft, Whole-Genome Sequence of the Anthracene-degrading Mycobacterium frederiksbergense LB501T, Isolated from a Polycyclic Aromatic Hydrocarbon (PAH)-Contaminated Soil.</title>
        <authorList>
            <person name="Augelletti F."/>
        </authorList>
    </citation>
    <scope>NUCLEOTIDE SEQUENCE [LARGE SCALE GENOMIC DNA]</scope>
    <source>
        <strain evidence="2 3">LB 501T</strain>
    </source>
</reference>
<organism evidence="2 3">
    <name type="scientific">Mycolicibacterium frederiksbergense</name>
    <dbReference type="NCBI Taxonomy" id="117567"/>
    <lineage>
        <taxon>Bacteria</taxon>
        <taxon>Bacillati</taxon>
        <taxon>Actinomycetota</taxon>
        <taxon>Actinomycetes</taxon>
        <taxon>Mycobacteriales</taxon>
        <taxon>Mycobacteriaceae</taxon>
        <taxon>Mycolicibacterium</taxon>
    </lineage>
</organism>
<protein>
    <submittedName>
        <fullName evidence="2">Alpha/beta hydrolase</fullName>
    </submittedName>
</protein>
<dbReference type="AlphaFoldDB" id="A0A6H0S0M9"/>
<name>A0A6H0S0M9_9MYCO</name>
<dbReference type="InterPro" id="IPR000073">
    <property type="entry name" value="AB_hydrolase_1"/>
</dbReference>
<proteinExistence type="predicted"/>